<dbReference type="EMBL" id="QUAJ01000006">
    <property type="protein sequence ID" value="REI42057.1"/>
    <property type="molecule type" value="Genomic_DNA"/>
</dbReference>
<comment type="pathway">
    <text evidence="12 15">Amino-acid biosynthesis; L-valine biosynthesis; L-valine from pyruvate: step 3/4.</text>
</comment>
<evidence type="ECO:0000256" key="14">
    <source>
        <dbReference type="ARBA" id="ARBA00029490"/>
    </source>
</evidence>
<sequence>MRSDELKKGSQRAPHRSLLKALGLIDEEIKRPIIGIAGSYNEIVPGHMHLDKIIDAVKTGVRLAGGVPLEFSTIAVCDGLAMNHNGMSFSLPSREIIADSAEISATAMPFDAMVFIPNCDKVVPGMLMAAARLNIPSIFISGGPMLAGVFKGKKIGLSNVFEYVGGYENGTMTCDDLAEAENAACPTCGSCSGMYTANTMNCLTEALGMALSGNGTIPAVFSERIRLAKTAGMQVLKLLEADLKPKDIMTKDAFYNAIAVDMALGGSTNSSLHLPAIANECGIELTLKEFDDVSKEVLQICKLSPSGEHFIEDLQMAGGVSAVMNVLHENNCLKEAPTVMLKPQLEVAKMSRVLDNDVIRSFENAYYKNGGLATLYGNLAADGAIVKAGAVDKTMTKHSGPARVFENEEDSVKAILGGQIKKGDVIVIRYEGPKGGPGMREMLAPTATLAGMGLDKYCALITDGRFSGASRGAAIGHISPEAATGGLIGLVKEGDLIEIDIPNRSISLKVSDSEIEKRKATFKPLVKQVESSYLRRYQQVVSSASKGAVLLKNY</sequence>
<evidence type="ECO:0000256" key="12">
    <source>
        <dbReference type="ARBA" id="ARBA00029436"/>
    </source>
</evidence>
<dbReference type="InterPro" id="IPR042096">
    <property type="entry name" value="Dihydro-acid_dehy_C"/>
</dbReference>
<feature type="binding site" evidence="15">
    <location>
        <position position="78"/>
    </location>
    <ligand>
        <name>Mg(2+)</name>
        <dbReference type="ChEBI" id="CHEBI:18420"/>
    </ligand>
</feature>
<comment type="catalytic activity">
    <reaction evidence="11">
        <text>(2R)-2,3-dihydroxy-3-methylbutanoate = 3-methyl-2-oxobutanoate + H2O</text>
        <dbReference type="Rhea" id="RHEA:24809"/>
        <dbReference type="ChEBI" id="CHEBI:11851"/>
        <dbReference type="ChEBI" id="CHEBI:15377"/>
        <dbReference type="ChEBI" id="CHEBI:49072"/>
        <dbReference type="EC" id="4.2.1.9"/>
    </reaction>
    <physiologicalReaction direction="left-to-right" evidence="11">
        <dbReference type="Rhea" id="RHEA:24810"/>
    </physiologicalReaction>
</comment>
<evidence type="ECO:0000256" key="10">
    <source>
        <dbReference type="ARBA" id="ARBA00023304"/>
    </source>
</evidence>
<organism evidence="18 19">
    <name type="scientific">Psychrilyobacter piezotolerans</name>
    <dbReference type="NCBI Taxonomy" id="2293438"/>
    <lineage>
        <taxon>Bacteria</taxon>
        <taxon>Fusobacteriati</taxon>
        <taxon>Fusobacteriota</taxon>
        <taxon>Fusobacteriia</taxon>
        <taxon>Fusobacteriales</taxon>
        <taxon>Fusobacteriaceae</taxon>
        <taxon>Psychrilyobacter</taxon>
    </lineage>
</organism>
<dbReference type="InterPro" id="IPR000581">
    <property type="entry name" value="ILV_EDD_N"/>
</dbReference>
<feature type="binding site" description="via carbamate group" evidence="15">
    <location>
        <position position="121"/>
    </location>
    <ligand>
        <name>Mg(2+)</name>
        <dbReference type="ChEBI" id="CHEBI:18420"/>
    </ligand>
</feature>
<dbReference type="Pfam" id="PF00920">
    <property type="entry name" value="ILVD_EDD_N"/>
    <property type="match status" value="1"/>
</dbReference>
<comment type="subunit">
    <text evidence="15">Homodimer.</text>
</comment>
<evidence type="ECO:0000256" key="7">
    <source>
        <dbReference type="ARBA" id="ARBA00023004"/>
    </source>
</evidence>
<evidence type="ECO:0000313" key="19">
    <source>
        <dbReference type="Proteomes" id="UP000263486"/>
    </source>
</evidence>
<name>A0ABX9KIL4_9FUSO</name>
<proteinExistence type="inferred from homology"/>
<evidence type="ECO:0000256" key="8">
    <source>
        <dbReference type="ARBA" id="ARBA00023014"/>
    </source>
</evidence>
<dbReference type="SUPFAM" id="SSF52016">
    <property type="entry name" value="LeuD/IlvD-like"/>
    <property type="match status" value="1"/>
</dbReference>
<keyword evidence="10 15" id="KW-0100">Branched-chain amino acid biosynthesis</keyword>
<evidence type="ECO:0000256" key="15">
    <source>
        <dbReference type="HAMAP-Rule" id="MF_00012"/>
    </source>
</evidence>
<dbReference type="SUPFAM" id="SSF143975">
    <property type="entry name" value="IlvD/EDD N-terminal domain-like"/>
    <property type="match status" value="1"/>
</dbReference>
<dbReference type="NCBIfam" id="TIGR00110">
    <property type="entry name" value="ilvD"/>
    <property type="match status" value="1"/>
</dbReference>
<evidence type="ECO:0000256" key="9">
    <source>
        <dbReference type="ARBA" id="ARBA00023239"/>
    </source>
</evidence>
<keyword evidence="19" id="KW-1185">Reference proteome</keyword>
<evidence type="ECO:0000256" key="3">
    <source>
        <dbReference type="ARBA" id="ARBA00022605"/>
    </source>
</evidence>
<evidence type="ECO:0000313" key="18">
    <source>
        <dbReference type="EMBL" id="REI42057.1"/>
    </source>
</evidence>
<evidence type="ECO:0000256" key="6">
    <source>
        <dbReference type="ARBA" id="ARBA00022842"/>
    </source>
</evidence>
<dbReference type="InterPro" id="IPR037237">
    <property type="entry name" value="IlvD/EDD_N"/>
</dbReference>
<dbReference type="PANTHER" id="PTHR43661">
    <property type="entry name" value="D-XYLONATE DEHYDRATASE"/>
    <property type="match status" value="1"/>
</dbReference>
<comment type="cofactor">
    <cofactor evidence="15">
        <name>[2Fe-2S] cluster</name>
        <dbReference type="ChEBI" id="CHEBI:190135"/>
    </cofactor>
    <text evidence="15">Binds 1 [2Fe-2S] cluster per subunit. This cluster acts as a Lewis acid cofactor.</text>
</comment>
<dbReference type="NCBIfam" id="NF002068">
    <property type="entry name" value="PRK00911.1"/>
    <property type="match status" value="1"/>
</dbReference>
<feature type="modified residue" description="N6-carboxylysine" evidence="15">
    <location>
        <position position="121"/>
    </location>
</feature>
<evidence type="ECO:0000256" key="5">
    <source>
        <dbReference type="ARBA" id="ARBA00022723"/>
    </source>
</evidence>
<dbReference type="PROSITE" id="PS00887">
    <property type="entry name" value="ILVD_EDD_2"/>
    <property type="match status" value="1"/>
</dbReference>
<keyword evidence="7 15" id="KW-0408">Iron</keyword>
<keyword evidence="3 15" id="KW-0028">Amino-acid biosynthesis</keyword>
<dbReference type="HAMAP" id="MF_00012">
    <property type="entry name" value="IlvD"/>
    <property type="match status" value="1"/>
</dbReference>
<dbReference type="RefSeq" id="WP_114641741.1">
    <property type="nucleotide sequence ID" value="NZ_JAACIO010000007.1"/>
</dbReference>
<comment type="catalytic activity">
    <reaction evidence="15">
        <text>(2R,3R)-2,3-dihydroxy-3-methylpentanoate = (S)-3-methyl-2-oxopentanoate + H2O</text>
        <dbReference type="Rhea" id="RHEA:27694"/>
        <dbReference type="ChEBI" id="CHEBI:15377"/>
        <dbReference type="ChEBI" id="CHEBI:35146"/>
        <dbReference type="ChEBI" id="CHEBI:49258"/>
        <dbReference type="EC" id="4.2.1.9"/>
    </reaction>
</comment>
<reference evidence="18 19" key="1">
    <citation type="submission" date="2018-08" db="EMBL/GenBank/DDBJ databases">
        <title>Draft genome sequence of Psychrilyobacter sp. strain SD5 isolated from Black Sea water.</title>
        <authorList>
            <person name="Yadav S."/>
            <person name="Villanueva L."/>
            <person name="Damste J.S.S."/>
        </authorList>
    </citation>
    <scope>NUCLEOTIDE SEQUENCE [LARGE SCALE GENOMIC DNA]</scope>
    <source>
        <strain evidence="18 19">SD5</strain>
    </source>
</reference>
<comment type="cofactor">
    <cofactor evidence="1 15">
        <name>Mg(2+)</name>
        <dbReference type="ChEBI" id="CHEBI:18420"/>
    </cofactor>
</comment>
<dbReference type="InterPro" id="IPR020558">
    <property type="entry name" value="DiOHA_6PGluconate_deHydtase_CS"/>
</dbReference>
<feature type="active site" description="Proton acceptor" evidence="15">
    <location>
        <position position="467"/>
    </location>
</feature>
<evidence type="ECO:0000259" key="17">
    <source>
        <dbReference type="Pfam" id="PF24877"/>
    </source>
</evidence>
<protein>
    <recommendedName>
        <fullName evidence="14 15">Dihydroxy-acid dehydratase</fullName>
        <shortName evidence="15">DAD</shortName>
        <ecNumber evidence="14 15">4.2.1.9</ecNumber>
    </recommendedName>
</protein>
<evidence type="ECO:0000256" key="2">
    <source>
        <dbReference type="ARBA" id="ARBA00006486"/>
    </source>
</evidence>
<dbReference type="InterPro" id="IPR004404">
    <property type="entry name" value="DihydroxyA_deHydtase"/>
</dbReference>
<keyword evidence="5 15" id="KW-0479">Metal-binding</keyword>
<dbReference type="PANTHER" id="PTHR43661:SF3">
    <property type="entry name" value="D-XYLONATE DEHYDRATASE YAGF-RELATED"/>
    <property type="match status" value="1"/>
</dbReference>
<evidence type="ECO:0000256" key="11">
    <source>
        <dbReference type="ARBA" id="ARBA00029304"/>
    </source>
</evidence>
<evidence type="ECO:0000256" key="13">
    <source>
        <dbReference type="ARBA" id="ARBA00029437"/>
    </source>
</evidence>
<comment type="caution">
    <text evidence="18">The sequence shown here is derived from an EMBL/GenBank/DDBJ whole genome shotgun (WGS) entry which is preliminary data.</text>
</comment>
<comment type="function">
    <text evidence="15">Functions in the biosynthesis of branched-chain amino acids. Catalyzes the dehydration of (2R,3R)-2,3-dihydroxy-3-methylpentanoate (2,3-dihydroxy-3-methylvalerate) into 2-oxo-3-methylpentanoate (2-oxo-3-methylvalerate) and of (2R)-2,3-dihydroxy-3-methylbutanoate (2,3-dihydroxyisovalerate) into 2-oxo-3-methylbutanoate (2-oxoisovalerate), the penultimate precursor to L-isoleucine and L-valine, respectively.</text>
</comment>
<evidence type="ECO:0000256" key="4">
    <source>
        <dbReference type="ARBA" id="ARBA00022714"/>
    </source>
</evidence>
<feature type="binding site" evidence="15">
    <location>
        <position position="120"/>
    </location>
    <ligand>
        <name>Mg(2+)</name>
        <dbReference type="ChEBI" id="CHEBI:18420"/>
    </ligand>
</feature>
<keyword evidence="8 15" id="KW-0411">Iron-sulfur</keyword>
<dbReference type="EC" id="4.2.1.9" evidence="14 15"/>
<evidence type="ECO:0000256" key="1">
    <source>
        <dbReference type="ARBA" id="ARBA00001946"/>
    </source>
</evidence>
<dbReference type="Gene3D" id="3.50.30.80">
    <property type="entry name" value="IlvD/EDD C-terminal domain-like"/>
    <property type="match status" value="1"/>
</dbReference>
<dbReference type="PROSITE" id="PS00886">
    <property type="entry name" value="ILVD_EDD_1"/>
    <property type="match status" value="1"/>
</dbReference>
<feature type="binding site" evidence="15">
    <location>
        <position position="441"/>
    </location>
    <ligand>
        <name>Mg(2+)</name>
        <dbReference type="ChEBI" id="CHEBI:18420"/>
    </ligand>
</feature>
<comment type="caution">
    <text evidence="15">Lacks conserved residue(s) required for the propagation of feature annotation.</text>
</comment>
<dbReference type="Pfam" id="PF24877">
    <property type="entry name" value="ILV_EDD_C"/>
    <property type="match status" value="1"/>
</dbReference>
<comment type="pathway">
    <text evidence="13 15">Amino-acid biosynthesis; L-isoleucine biosynthesis; L-isoleucine from 2-oxobutanoate: step 3/4.</text>
</comment>
<dbReference type="InterPro" id="IPR056740">
    <property type="entry name" value="ILV_EDD_C"/>
</dbReference>
<feature type="domain" description="Dihydroxy-acid/6-phosphogluconate dehydratase N-terminal" evidence="16">
    <location>
        <begin position="31"/>
        <end position="340"/>
    </location>
</feature>
<accession>A0ABX9KIL4</accession>
<keyword evidence="9 15" id="KW-0456">Lyase</keyword>
<dbReference type="Proteomes" id="UP000263486">
    <property type="component" value="Unassembled WGS sequence"/>
</dbReference>
<feature type="domain" description="Dihydroxy-acid/6-phosphogluconate dehydratase C-terminal" evidence="17">
    <location>
        <begin position="357"/>
        <end position="548"/>
    </location>
</feature>
<gene>
    <name evidence="15 18" type="primary">ilvD</name>
    <name evidence="18" type="ORF">DYH56_04885</name>
</gene>
<keyword evidence="4 15" id="KW-0001">2Fe-2S</keyword>
<comment type="similarity">
    <text evidence="2 15">Belongs to the IlvD/Edd family.</text>
</comment>
<keyword evidence="6 15" id="KW-0460">Magnesium</keyword>
<evidence type="ECO:0000259" key="16">
    <source>
        <dbReference type="Pfam" id="PF00920"/>
    </source>
</evidence>
<dbReference type="GO" id="GO:0004160">
    <property type="term" value="F:dihydroxy-acid dehydratase activity"/>
    <property type="evidence" value="ECO:0007669"/>
    <property type="project" value="UniProtKB-EC"/>
</dbReference>